<name>A0A645FM44_9ZZZZ</name>
<dbReference type="EMBL" id="VSSQ01061050">
    <property type="protein sequence ID" value="MPN14419.1"/>
    <property type="molecule type" value="Genomic_DNA"/>
</dbReference>
<dbReference type="InterPro" id="IPR003331">
    <property type="entry name" value="UDP_GlcNAc_Epimerase_2_dom"/>
</dbReference>
<dbReference type="SUPFAM" id="SSF53756">
    <property type="entry name" value="UDP-Glycosyltransferase/glycogen phosphorylase"/>
    <property type="match status" value="1"/>
</dbReference>
<comment type="caution">
    <text evidence="2">The sequence shown here is derived from an EMBL/GenBank/DDBJ whole genome shotgun (WGS) entry which is preliminary data.</text>
</comment>
<accession>A0A645FM44</accession>
<feature type="domain" description="UDP-N-acetylglucosamine 2-epimerase" evidence="1">
    <location>
        <begin position="2"/>
        <end position="105"/>
    </location>
</feature>
<dbReference type="PANTHER" id="PTHR43174">
    <property type="entry name" value="UDP-N-ACETYLGLUCOSAMINE 2-EPIMERASE"/>
    <property type="match status" value="1"/>
</dbReference>
<evidence type="ECO:0000313" key="2">
    <source>
        <dbReference type="EMBL" id="MPN14419.1"/>
    </source>
</evidence>
<gene>
    <name evidence="2" type="primary">mnaA_19</name>
    <name evidence="2" type="ORF">SDC9_161746</name>
</gene>
<dbReference type="GO" id="GO:0008761">
    <property type="term" value="F:UDP-N-acetylglucosamine 2-epimerase activity"/>
    <property type="evidence" value="ECO:0007669"/>
    <property type="project" value="UniProtKB-EC"/>
</dbReference>
<keyword evidence="2" id="KW-0413">Isomerase</keyword>
<evidence type="ECO:0000259" key="1">
    <source>
        <dbReference type="Pfam" id="PF02350"/>
    </source>
</evidence>
<dbReference type="PANTHER" id="PTHR43174:SF1">
    <property type="entry name" value="UDP-N-ACETYLGLUCOSAMINE 2-EPIMERASE"/>
    <property type="match status" value="1"/>
</dbReference>
<dbReference type="Pfam" id="PF02350">
    <property type="entry name" value="Epimerase_2"/>
    <property type="match status" value="1"/>
</dbReference>
<dbReference type="Gene3D" id="3.40.50.2000">
    <property type="entry name" value="Glycogen Phosphorylase B"/>
    <property type="match status" value="1"/>
</dbReference>
<sequence>MRSLEPFGFFDYNRLQLSSYCVLSDSGTLSEESAMLGFPAVLIRTSTERPEALDAGTIVIGGVTQQSVEQAMALSVSMFENGEPTSLPADYSDANVSVKVVKIIESYAGVVMRTTWGR</sequence>
<organism evidence="2">
    <name type="scientific">bioreactor metagenome</name>
    <dbReference type="NCBI Taxonomy" id="1076179"/>
    <lineage>
        <taxon>unclassified sequences</taxon>
        <taxon>metagenomes</taxon>
        <taxon>ecological metagenomes</taxon>
    </lineage>
</organism>
<dbReference type="InterPro" id="IPR029767">
    <property type="entry name" value="WecB-like"/>
</dbReference>
<dbReference type="EC" id="5.1.3.14" evidence="2"/>
<dbReference type="AlphaFoldDB" id="A0A645FM44"/>
<protein>
    <submittedName>
        <fullName evidence="2">UDP-N-acetylglucosamine 2-epimerase</fullName>
        <ecNumber evidence="2">5.1.3.14</ecNumber>
    </submittedName>
</protein>
<reference evidence="2" key="1">
    <citation type="submission" date="2019-08" db="EMBL/GenBank/DDBJ databases">
        <authorList>
            <person name="Kucharzyk K."/>
            <person name="Murdoch R.W."/>
            <person name="Higgins S."/>
            <person name="Loffler F."/>
        </authorList>
    </citation>
    <scope>NUCLEOTIDE SEQUENCE</scope>
</reference>
<proteinExistence type="predicted"/>